<evidence type="ECO:0000313" key="2">
    <source>
        <dbReference type="EMBL" id="MBG8556387.1"/>
    </source>
</evidence>
<organism evidence="2 3">
    <name type="scientific">Hymenobacter guriensis</name>
    <dbReference type="NCBI Taxonomy" id="2793065"/>
    <lineage>
        <taxon>Bacteria</taxon>
        <taxon>Pseudomonadati</taxon>
        <taxon>Bacteroidota</taxon>
        <taxon>Cytophagia</taxon>
        <taxon>Cytophagales</taxon>
        <taxon>Hymenobacteraceae</taxon>
        <taxon>Hymenobacter</taxon>
    </lineage>
</organism>
<name>A0ABS0L8D8_9BACT</name>
<dbReference type="RefSeq" id="WP_196957405.1">
    <property type="nucleotide sequence ID" value="NZ_JADWYK010000026.1"/>
</dbReference>
<sequence length="221" mass="24952">MRLILTFLLALVSTCSFAQSSDFDSPVLRKLFGFHVGYSQFHLSGSDADLRTQYSEISNQPLRSITAGIAGRQQLFSVLYLQEELNYVSKGGQFKNSIFISDKDPIIIRYLEAPVTLRLMLPTLEGLFIHVEGGAALNIALNQREINLNNYVPNTTFEQPNFIVAPVLGAGLDFQYHQQIFSLDMRRTWDTKDFFSRSFGSSEYSFRHQGFTITAGMLLGK</sequence>
<accession>A0ABS0L8D8</accession>
<feature type="signal peptide" evidence="1">
    <location>
        <begin position="1"/>
        <end position="18"/>
    </location>
</feature>
<gene>
    <name evidence="2" type="ORF">I5L79_22765</name>
</gene>
<feature type="chain" id="PRO_5046194683" description="PorT family protein" evidence="1">
    <location>
        <begin position="19"/>
        <end position="221"/>
    </location>
</feature>
<reference evidence="2 3" key="1">
    <citation type="submission" date="2020-11" db="EMBL/GenBank/DDBJ databases">
        <title>Hymenobacter sp.</title>
        <authorList>
            <person name="Kim M.K."/>
        </authorList>
    </citation>
    <scope>NUCLEOTIDE SEQUENCE [LARGE SCALE GENOMIC DNA]</scope>
    <source>
        <strain evidence="2 3">BT594</strain>
    </source>
</reference>
<evidence type="ECO:0008006" key="4">
    <source>
        <dbReference type="Google" id="ProtNLM"/>
    </source>
</evidence>
<evidence type="ECO:0000313" key="3">
    <source>
        <dbReference type="Proteomes" id="UP000601099"/>
    </source>
</evidence>
<keyword evidence="1" id="KW-0732">Signal</keyword>
<comment type="caution">
    <text evidence="2">The sequence shown here is derived from an EMBL/GenBank/DDBJ whole genome shotgun (WGS) entry which is preliminary data.</text>
</comment>
<dbReference type="Proteomes" id="UP000601099">
    <property type="component" value="Unassembled WGS sequence"/>
</dbReference>
<evidence type="ECO:0000256" key="1">
    <source>
        <dbReference type="SAM" id="SignalP"/>
    </source>
</evidence>
<keyword evidence="3" id="KW-1185">Reference proteome</keyword>
<protein>
    <recommendedName>
        <fullName evidence="4">PorT family protein</fullName>
    </recommendedName>
</protein>
<dbReference type="EMBL" id="JADWYK010000026">
    <property type="protein sequence ID" value="MBG8556387.1"/>
    <property type="molecule type" value="Genomic_DNA"/>
</dbReference>
<proteinExistence type="predicted"/>